<dbReference type="AlphaFoldDB" id="A0A9X3MQA8"/>
<dbReference type="InterPro" id="IPR036614">
    <property type="entry name" value="RusA-like_sf"/>
</dbReference>
<comment type="caution">
    <text evidence="2">The sequence shown here is derived from an EMBL/GenBank/DDBJ whole genome shotgun (WGS) entry which is preliminary data.</text>
</comment>
<name>A0A9X3MQA8_9ACTN</name>
<dbReference type="Proteomes" id="UP001149140">
    <property type="component" value="Unassembled WGS sequence"/>
</dbReference>
<dbReference type="GO" id="GO:0000287">
    <property type="term" value="F:magnesium ion binding"/>
    <property type="evidence" value="ECO:0007669"/>
    <property type="project" value="InterPro"/>
</dbReference>
<sequence>MWSSQLADYLDAIAVWKRGLWLTIDTPELLRQGGSRHVKARQQKMLAVAREQLREQMRARRRRPFRADVSVEVSIFAGDDAAPPSAPKSVKRYLDALSGIAYLDDRQVAHLSVNRFTGDHPMLRRFGSLDVAPVSTTPRRDVYLTVVPARLYARDHDRFFALGRDLRRLASEWDLDDEATAFFEDAWDPNDDLRLDELRDERRREQHGRGVAAILDDDLTAWILETREREIAELEGRLLLDQRPDRDDRPGPGKSDTTRLPAGVALASPRPISRYESPGRFWLPLPPEFSGGPPWEQTVRSTMARHRERWTMLPQVFDQPLALDISIDGAGGNSRDVDNTAHAVLTAFESIYCGERRGTVVRYRVYRRFGDTLGVRVQVMTEERLRQLDAGIEAARGLVVRAGSRDLRDL</sequence>
<evidence type="ECO:0000313" key="3">
    <source>
        <dbReference type="Proteomes" id="UP001149140"/>
    </source>
</evidence>
<gene>
    <name evidence="2" type="ORF">OM076_09330</name>
</gene>
<feature type="region of interest" description="Disordered" evidence="1">
    <location>
        <begin position="241"/>
        <end position="262"/>
    </location>
</feature>
<dbReference type="GO" id="GO:0006310">
    <property type="term" value="P:DNA recombination"/>
    <property type="evidence" value="ECO:0007669"/>
    <property type="project" value="InterPro"/>
</dbReference>
<dbReference type="GO" id="GO:0006281">
    <property type="term" value="P:DNA repair"/>
    <property type="evidence" value="ECO:0007669"/>
    <property type="project" value="InterPro"/>
</dbReference>
<dbReference type="Gene3D" id="3.30.1330.70">
    <property type="entry name" value="Holliday junction resolvase RusA"/>
    <property type="match status" value="1"/>
</dbReference>
<dbReference type="RefSeq" id="WP_270039320.1">
    <property type="nucleotide sequence ID" value="NZ_JAPDOD010000005.1"/>
</dbReference>
<reference evidence="2" key="1">
    <citation type="submission" date="2022-10" db="EMBL/GenBank/DDBJ databases">
        <title>The WGS of Solirubrobacter ginsenosidimutans DSM 21036.</title>
        <authorList>
            <person name="Jiang Z."/>
        </authorList>
    </citation>
    <scope>NUCLEOTIDE SEQUENCE</scope>
    <source>
        <strain evidence="2">DSM 21036</strain>
    </source>
</reference>
<evidence type="ECO:0000256" key="1">
    <source>
        <dbReference type="SAM" id="MobiDB-lite"/>
    </source>
</evidence>
<feature type="compositionally biased region" description="Basic and acidic residues" evidence="1">
    <location>
        <begin position="241"/>
        <end position="251"/>
    </location>
</feature>
<protein>
    <submittedName>
        <fullName evidence="2">RusA family crossover junction endodeoxyribonuclease</fullName>
    </submittedName>
</protein>
<keyword evidence="3" id="KW-1185">Reference proteome</keyword>
<accession>A0A9X3MQA8</accession>
<proteinExistence type="predicted"/>
<evidence type="ECO:0000313" key="2">
    <source>
        <dbReference type="EMBL" id="MDA0160467.1"/>
    </source>
</evidence>
<dbReference type="EMBL" id="JAPDOD010000005">
    <property type="protein sequence ID" value="MDA0160467.1"/>
    <property type="molecule type" value="Genomic_DNA"/>
</dbReference>
<organism evidence="2 3">
    <name type="scientific">Solirubrobacter ginsenosidimutans</name>
    <dbReference type="NCBI Taxonomy" id="490573"/>
    <lineage>
        <taxon>Bacteria</taxon>
        <taxon>Bacillati</taxon>
        <taxon>Actinomycetota</taxon>
        <taxon>Thermoleophilia</taxon>
        <taxon>Solirubrobacterales</taxon>
        <taxon>Solirubrobacteraceae</taxon>
        <taxon>Solirubrobacter</taxon>
    </lineage>
</organism>